<protein>
    <submittedName>
        <fullName evidence="2">Uncharacterized protein</fullName>
    </submittedName>
</protein>
<evidence type="ECO:0000256" key="1">
    <source>
        <dbReference type="SAM" id="Coils"/>
    </source>
</evidence>
<evidence type="ECO:0000313" key="3">
    <source>
        <dbReference type="Proteomes" id="UP000187209"/>
    </source>
</evidence>
<comment type="caution">
    <text evidence="2">The sequence shown here is derived from an EMBL/GenBank/DDBJ whole genome shotgun (WGS) entry which is preliminary data.</text>
</comment>
<reference evidence="2 3" key="1">
    <citation type="submission" date="2016-11" db="EMBL/GenBank/DDBJ databases">
        <title>The macronuclear genome of Stentor coeruleus: a giant cell with tiny introns.</title>
        <authorList>
            <person name="Slabodnick M."/>
            <person name="Ruby J.G."/>
            <person name="Reiff S.B."/>
            <person name="Swart E.C."/>
            <person name="Gosai S."/>
            <person name="Prabakaran S."/>
            <person name="Witkowska E."/>
            <person name="Larue G.E."/>
            <person name="Fisher S."/>
            <person name="Freeman R.M."/>
            <person name="Gunawardena J."/>
            <person name="Chu W."/>
            <person name="Stover N.A."/>
            <person name="Gregory B.D."/>
            <person name="Nowacki M."/>
            <person name="Derisi J."/>
            <person name="Roy S.W."/>
            <person name="Marshall W.F."/>
            <person name="Sood P."/>
        </authorList>
    </citation>
    <scope>NUCLEOTIDE SEQUENCE [LARGE SCALE GENOMIC DNA]</scope>
    <source>
        <strain evidence="2">WM001</strain>
    </source>
</reference>
<keyword evidence="1" id="KW-0175">Coiled coil</keyword>
<accession>A0A1R2CRD0</accession>
<sequence length="729" mass="87831">MQDSDAEQFYSPTEIDEGHGLAQEYRTAKHRYPLLHKATERGYIRSYKSPTDDNPTLASNDFCDSCIKYMRKNEDLRKQNRFISEKCIATERHLKQYDNLLQIKDSRLEQQELALKKDIEAFEIEKENFYIEKKRFEEEREDFYRNNGDFSMQTERFDEKFEELEEKKLELTDILKEIERKNYELKRREDNQALIEQEYKEKFLISREHDIQRLMDEVQRYRNEATTPVFEKNSDDIAYRKQKLKEKKQEINLLALQLKDMRIKIEEEQKVNYKNFEQRMRALEESERKLALEKENLEFTQERVVEELESIDQLKIILKTQTENLEKERSLIHENYENRIRELEYNNKETKSKTKVHRKKSSLDDIHCYTEPGELTFRKNSLDAENLIKEYENQYKNCESKLKDTEEKYYEAESRCREQEEKIRDFEEKITEYEGKIREGDYKNKEFEGKWKKYQLEIDFYKNQLSVIETKREEQLKLSTQLSEKINKVKGKKKTLKNRVLELEKSLKSPREGMSSRSYREEHCGKCQELDKKNADLLCRISDLNEKIVILEQRNEENESKNAELVYEVEKMRAKSMVMEEKIFTLENCSSEVSPDVFTMKIKSISEELEGKLVQVKIKESELISMEKHLLQEKESIESAAQFVKSINEDLNIQKQILKEEKETFEKQKMRLFEIDKKQQERTKLLISKQDELTNFRDKLLEREKSFMHKGRKLTMPDLSGLDLSFLDS</sequence>
<dbReference type="Gene3D" id="1.10.287.1490">
    <property type="match status" value="1"/>
</dbReference>
<evidence type="ECO:0000313" key="2">
    <source>
        <dbReference type="EMBL" id="OMJ91545.1"/>
    </source>
</evidence>
<proteinExistence type="predicted"/>
<keyword evidence="3" id="KW-1185">Reference proteome</keyword>
<dbReference type="Proteomes" id="UP000187209">
    <property type="component" value="Unassembled WGS sequence"/>
</dbReference>
<feature type="coiled-coil region" evidence="1">
    <location>
        <begin position="381"/>
        <end position="436"/>
    </location>
</feature>
<organism evidence="2 3">
    <name type="scientific">Stentor coeruleus</name>
    <dbReference type="NCBI Taxonomy" id="5963"/>
    <lineage>
        <taxon>Eukaryota</taxon>
        <taxon>Sar</taxon>
        <taxon>Alveolata</taxon>
        <taxon>Ciliophora</taxon>
        <taxon>Postciliodesmatophora</taxon>
        <taxon>Heterotrichea</taxon>
        <taxon>Heterotrichida</taxon>
        <taxon>Stentoridae</taxon>
        <taxon>Stentor</taxon>
    </lineage>
</organism>
<gene>
    <name evidence="2" type="ORF">SteCoe_5919</name>
</gene>
<dbReference type="EMBL" id="MPUH01000079">
    <property type="protein sequence ID" value="OMJ91545.1"/>
    <property type="molecule type" value="Genomic_DNA"/>
</dbReference>
<dbReference type="AlphaFoldDB" id="A0A1R2CRD0"/>
<feature type="coiled-coil region" evidence="1">
    <location>
        <begin position="119"/>
        <end position="303"/>
    </location>
</feature>
<name>A0A1R2CRD0_9CILI</name>
<feature type="coiled-coil region" evidence="1">
    <location>
        <begin position="479"/>
        <end position="561"/>
    </location>
</feature>